<name>A0A948WXY4_9GAMM</name>
<feature type="region of interest" description="Disordered" evidence="2">
    <location>
        <begin position="48"/>
        <end position="115"/>
    </location>
</feature>
<dbReference type="AlphaFoldDB" id="A0A948WXY4"/>
<sequence length="238" mass="25015">MLKKTLLASTLTLGLFCAASSVQANPMTNVISGFVNGFVNDIQLDARRGGGFRRSSPTTTKRYSSSSTSSSRAVTTTNNRSSSTSSNTNNANTNRNQQQQDAQFSQNAYRGTPNNNNAALGNSYYANRGTTGGLGMGSTFLSSLAGAGAGVLLANMLLTPTAAAAQGTEVATPDMLSDDQIKECLAQLDTDLKDAEAQLADATGDEAQALRDQISQMHNLQISLMKEQLNRLQGATNS</sequence>
<feature type="compositionally biased region" description="Low complexity" evidence="2">
    <location>
        <begin position="53"/>
        <end position="108"/>
    </location>
</feature>
<dbReference type="Proteomes" id="UP000733611">
    <property type="component" value="Unassembled WGS sequence"/>
</dbReference>
<feature type="signal peptide" evidence="3">
    <location>
        <begin position="1"/>
        <end position="24"/>
    </location>
</feature>
<keyword evidence="1" id="KW-0175">Coiled coil</keyword>
<reference evidence="4" key="1">
    <citation type="journal article" date="2021" name="PeerJ">
        <title>Extensive microbial diversity within the chicken gut microbiome revealed by metagenomics and culture.</title>
        <authorList>
            <person name="Gilroy R."/>
            <person name="Ravi A."/>
            <person name="Getino M."/>
            <person name="Pursley I."/>
            <person name="Horton D.L."/>
            <person name="Alikhan N.F."/>
            <person name="Baker D."/>
            <person name="Gharbi K."/>
            <person name="Hall N."/>
            <person name="Watson M."/>
            <person name="Adriaenssens E.M."/>
            <person name="Foster-Nyarko E."/>
            <person name="Jarju S."/>
            <person name="Secka A."/>
            <person name="Antonio M."/>
            <person name="Oren A."/>
            <person name="Chaudhuri R.R."/>
            <person name="La Ragione R."/>
            <person name="Hildebrand F."/>
            <person name="Pallen M.J."/>
        </authorList>
    </citation>
    <scope>NUCLEOTIDE SEQUENCE</scope>
    <source>
        <strain evidence="4">378</strain>
    </source>
</reference>
<feature type="chain" id="PRO_5038061419" evidence="3">
    <location>
        <begin position="25"/>
        <end position="238"/>
    </location>
</feature>
<protein>
    <submittedName>
        <fullName evidence="4">Uncharacterized protein</fullName>
    </submittedName>
</protein>
<keyword evidence="3" id="KW-0732">Signal</keyword>
<evidence type="ECO:0000256" key="3">
    <source>
        <dbReference type="SAM" id="SignalP"/>
    </source>
</evidence>
<feature type="coiled-coil region" evidence="1">
    <location>
        <begin position="185"/>
        <end position="212"/>
    </location>
</feature>
<organism evidence="4 5">
    <name type="scientific">Candidatus Anaerobiospirillum pullicola</name>
    <dbReference type="NCBI Taxonomy" id="2838451"/>
    <lineage>
        <taxon>Bacteria</taxon>
        <taxon>Pseudomonadati</taxon>
        <taxon>Pseudomonadota</taxon>
        <taxon>Gammaproteobacteria</taxon>
        <taxon>Aeromonadales</taxon>
        <taxon>Succinivibrionaceae</taxon>
        <taxon>Anaerobiospirillum</taxon>
    </lineage>
</organism>
<dbReference type="EMBL" id="JAHLFE010000105">
    <property type="protein sequence ID" value="MBU3844270.1"/>
    <property type="molecule type" value="Genomic_DNA"/>
</dbReference>
<proteinExistence type="predicted"/>
<evidence type="ECO:0000313" key="4">
    <source>
        <dbReference type="EMBL" id="MBU3844270.1"/>
    </source>
</evidence>
<reference evidence="4" key="2">
    <citation type="submission" date="2021-04" db="EMBL/GenBank/DDBJ databases">
        <authorList>
            <person name="Gilroy R."/>
        </authorList>
    </citation>
    <scope>NUCLEOTIDE SEQUENCE</scope>
    <source>
        <strain evidence="4">378</strain>
    </source>
</reference>
<accession>A0A948WXY4</accession>
<evidence type="ECO:0000256" key="1">
    <source>
        <dbReference type="SAM" id="Coils"/>
    </source>
</evidence>
<gene>
    <name evidence="4" type="ORF">H9847_05300</name>
</gene>
<comment type="caution">
    <text evidence="4">The sequence shown here is derived from an EMBL/GenBank/DDBJ whole genome shotgun (WGS) entry which is preliminary data.</text>
</comment>
<evidence type="ECO:0000313" key="5">
    <source>
        <dbReference type="Proteomes" id="UP000733611"/>
    </source>
</evidence>
<evidence type="ECO:0000256" key="2">
    <source>
        <dbReference type="SAM" id="MobiDB-lite"/>
    </source>
</evidence>